<evidence type="ECO:0000256" key="6">
    <source>
        <dbReference type="ARBA" id="ARBA00035191"/>
    </source>
</evidence>
<dbReference type="AlphaFoldDB" id="A0A061D6U1"/>
<dbReference type="GO" id="GO:0006412">
    <property type="term" value="P:translation"/>
    <property type="evidence" value="ECO:0007669"/>
    <property type="project" value="InterPro"/>
</dbReference>
<protein>
    <recommendedName>
        <fullName evidence="6">Large ribosomal subunit protein mL49</fullName>
    </recommendedName>
</protein>
<accession>A0A061D6U1</accession>
<evidence type="ECO:0000256" key="3">
    <source>
        <dbReference type="ARBA" id="ARBA00022980"/>
    </source>
</evidence>
<evidence type="ECO:0000313" key="7">
    <source>
        <dbReference type="EMBL" id="CDR96416.1"/>
    </source>
</evidence>
<sequence length="107" mass="12133">MSLSGKGFRHFASLQRELADAVEAKINAIPFHINRTASGNLAVFVKHRNNGNLAYTYVQKVRGNRQILKQEIQELVGNRRIVDTRNAFVIQGNHKNLIVKYLKSIGF</sequence>
<dbReference type="Gene3D" id="3.30.780.10">
    <property type="entry name" value="SUI1-like domain"/>
    <property type="match status" value="1"/>
</dbReference>
<evidence type="ECO:0000313" key="8">
    <source>
        <dbReference type="Proteomes" id="UP000033188"/>
    </source>
</evidence>
<keyword evidence="5" id="KW-0687">Ribonucleoprotein</keyword>
<proteinExistence type="inferred from homology"/>
<dbReference type="Proteomes" id="UP000033188">
    <property type="component" value="Chromosome 3"/>
</dbReference>
<dbReference type="GO" id="GO:0003735">
    <property type="term" value="F:structural constituent of ribosome"/>
    <property type="evidence" value="ECO:0007669"/>
    <property type="project" value="InterPro"/>
</dbReference>
<keyword evidence="3" id="KW-0689">Ribosomal protein</keyword>
<organism evidence="7 8">
    <name type="scientific">Babesia bigemina</name>
    <dbReference type="NCBI Taxonomy" id="5866"/>
    <lineage>
        <taxon>Eukaryota</taxon>
        <taxon>Sar</taxon>
        <taxon>Alveolata</taxon>
        <taxon>Apicomplexa</taxon>
        <taxon>Aconoidasida</taxon>
        <taxon>Piroplasmida</taxon>
        <taxon>Babesiidae</taxon>
        <taxon>Babesia</taxon>
    </lineage>
</organism>
<comment type="similarity">
    <text evidence="2">Belongs to the mitochondrion-specific ribosomal protein mL49 family.</text>
</comment>
<dbReference type="OMA" id="IEKTDCW"/>
<keyword evidence="8" id="KW-1185">Reference proteome</keyword>
<dbReference type="GO" id="GO:0005762">
    <property type="term" value="C:mitochondrial large ribosomal subunit"/>
    <property type="evidence" value="ECO:0007669"/>
    <property type="project" value="TreeGrafter"/>
</dbReference>
<reference evidence="8" key="1">
    <citation type="journal article" date="2014" name="Nucleic Acids Res.">
        <title>The evolutionary dynamics of variant antigen genes in Babesia reveal a history of genomic innovation underlying host-parasite interaction.</title>
        <authorList>
            <person name="Jackson A.P."/>
            <person name="Otto T.D."/>
            <person name="Darby A."/>
            <person name="Ramaprasad A."/>
            <person name="Xia D."/>
            <person name="Echaide I.E."/>
            <person name="Farber M."/>
            <person name="Gahlot S."/>
            <person name="Gamble J."/>
            <person name="Gupta D."/>
            <person name="Gupta Y."/>
            <person name="Jackson L."/>
            <person name="Malandrin L."/>
            <person name="Malas T.B."/>
            <person name="Moussa E."/>
            <person name="Nair M."/>
            <person name="Reid A.J."/>
            <person name="Sanders M."/>
            <person name="Sharma J."/>
            <person name="Tracey A."/>
            <person name="Quail M.A."/>
            <person name="Weir W."/>
            <person name="Wastling J.M."/>
            <person name="Hall N."/>
            <person name="Willadsen P."/>
            <person name="Lingelbach K."/>
            <person name="Shiels B."/>
            <person name="Tait A."/>
            <person name="Berriman M."/>
            <person name="Allred D.R."/>
            <person name="Pain A."/>
        </authorList>
    </citation>
    <scope>NUCLEOTIDE SEQUENCE [LARGE SCALE GENOMIC DNA]</scope>
    <source>
        <strain evidence="8">Bond</strain>
    </source>
</reference>
<dbReference type="PANTHER" id="PTHR13477">
    <property type="entry name" value="MITOCHONDRIAL 39S RIBOSOMAL PROTEIN L49"/>
    <property type="match status" value="1"/>
</dbReference>
<evidence type="ECO:0000256" key="5">
    <source>
        <dbReference type="ARBA" id="ARBA00023274"/>
    </source>
</evidence>
<name>A0A061D6U1_BABBI</name>
<dbReference type="RefSeq" id="XP_012768602.1">
    <property type="nucleotide sequence ID" value="XM_012913148.1"/>
</dbReference>
<dbReference type="EMBL" id="LK391709">
    <property type="protein sequence ID" value="CDR96416.1"/>
    <property type="molecule type" value="Genomic_DNA"/>
</dbReference>
<dbReference type="InterPro" id="IPR007740">
    <property type="entry name" value="Ribosomal_mL49"/>
</dbReference>
<keyword evidence="4" id="KW-0496">Mitochondrion</keyword>
<gene>
    <name evidence="7" type="ORF">BBBOND_0303200</name>
</gene>
<dbReference type="VEuPathDB" id="PiroplasmaDB:BBBOND_0303200"/>
<evidence type="ECO:0000256" key="2">
    <source>
        <dbReference type="ARBA" id="ARBA00005677"/>
    </source>
</evidence>
<evidence type="ECO:0000256" key="1">
    <source>
        <dbReference type="ARBA" id="ARBA00004173"/>
    </source>
</evidence>
<dbReference type="KEGG" id="bbig:BBBOND_0303200"/>
<comment type="subcellular location">
    <subcellularLocation>
        <location evidence="1">Mitochondrion</location>
    </subcellularLocation>
</comment>
<dbReference type="OrthoDB" id="19439at2759"/>
<evidence type="ECO:0000256" key="4">
    <source>
        <dbReference type="ARBA" id="ARBA00023128"/>
    </source>
</evidence>
<dbReference type="Pfam" id="PF05046">
    <property type="entry name" value="Img2"/>
    <property type="match status" value="1"/>
</dbReference>
<dbReference type="GeneID" id="24564957"/>
<dbReference type="PANTHER" id="PTHR13477:SF0">
    <property type="entry name" value="LARGE RIBOSOMAL SUBUNIT PROTEIN ML49"/>
    <property type="match status" value="1"/>
</dbReference>